<dbReference type="RefSeq" id="XP_067916496.1">
    <property type="nucleotide sequence ID" value="XM_068071528.1"/>
</dbReference>
<dbReference type="Proteomes" id="UP000221165">
    <property type="component" value="Unassembled WGS sequence"/>
</dbReference>
<dbReference type="VEuPathDB" id="ToxoDB:CSUI_011430"/>
<evidence type="ECO:0000313" key="2">
    <source>
        <dbReference type="Proteomes" id="UP000221165"/>
    </source>
</evidence>
<feature type="non-terminal residue" evidence="1">
    <location>
        <position position="1"/>
    </location>
</feature>
<name>A0A2C6JSB5_9APIC</name>
<dbReference type="EMBL" id="MIGC01011700">
    <property type="protein sequence ID" value="PHJ14760.1"/>
    <property type="molecule type" value="Genomic_DNA"/>
</dbReference>
<protein>
    <submittedName>
        <fullName evidence="1">Uncharacterized protein</fullName>
    </submittedName>
</protein>
<dbReference type="AlphaFoldDB" id="A0A2C6JSB5"/>
<keyword evidence="2" id="KW-1185">Reference proteome</keyword>
<organism evidence="1 2">
    <name type="scientific">Cystoisospora suis</name>
    <dbReference type="NCBI Taxonomy" id="483139"/>
    <lineage>
        <taxon>Eukaryota</taxon>
        <taxon>Sar</taxon>
        <taxon>Alveolata</taxon>
        <taxon>Apicomplexa</taxon>
        <taxon>Conoidasida</taxon>
        <taxon>Coccidia</taxon>
        <taxon>Eucoccidiorida</taxon>
        <taxon>Eimeriorina</taxon>
        <taxon>Sarcocystidae</taxon>
        <taxon>Cystoisospora</taxon>
    </lineage>
</organism>
<evidence type="ECO:0000313" key="1">
    <source>
        <dbReference type="EMBL" id="PHJ14760.1"/>
    </source>
</evidence>
<reference evidence="1 2" key="1">
    <citation type="journal article" date="2017" name="Int. J. Parasitol.">
        <title>The genome of the protozoan parasite Cystoisospora suis and a reverse vaccinology approach to identify vaccine candidates.</title>
        <authorList>
            <person name="Palmieri N."/>
            <person name="Shrestha A."/>
            <person name="Ruttkowski B."/>
            <person name="Beck T."/>
            <person name="Vogl C."/>
            <person name="Tomley F."/>
            <person name="Blake D.P."/>
            <person name="Joachim A."/>
        </authorList>
    </citation>
    <scope>NUCLEOTIDE SEQUENCE [LARGE SCALE GENOMIC DNA]</scope>
    <source>
        <strain evidence="1 2">Wien I</strain>
    </source>
</reference>
<comment type="caution">
    <text evidence="1">The sequence shown here is derived from an EMBL/GenBank/DDBJ whole genome shotgun (WGS) entry which is preliminary data.</text>
</comment>
<sequence>VELRLGQQEHHRLMAFLLCLLILLVIRQAREVLSLPLLLHHRLHLVLFLLQQEALPPQCRQRRNDLLD</sequence>
<dbReference type="GeneID" id="94434739"/>
<proteinExistence type="predicted"/>
<feature type="non-terminal residue" evidence="1">
    <location>
        <position position="68"/>
    </location>
</feature>
<gene>
    <name evidence="1" type="ORF">CSUI_011430</name>
</gene>
<accession>A0A2C6JSB5</accession>